<keyword evidence="3" id="KW-0378">Hydrolase</keyword>
<keyword evidence="1" id="KW-0472">Membrane</keyword>
<dbReference type="RefSeq" id="WP_307410241.1">
    <property type="nucleotide sequence ID" value="NZ_JAUSUR010000007.1"/>
</dbReference>
<organism evidence="3 4">
    <name type="scientific">Breznakia pachnodae</name>
    <dbReference type="NCBI Taxonomy" id="265178"/>
    <lineage>
        <taxon>Bacteria</taxon>
        <taxon>Bacillati</taxon>
        <taxon>Bacillota</taxon>
        <taxon>Erysipelotrichia</taxon>
        <taxon>Erysipelotrichales</taxon>
        <taxon>Erysipelotrichaceae</taxon>
        <taxon>Breznakia</taxon>
    </lineage>
</organism>
<gene>
    <name evidence="3" type="ORF">J2S15_003288</name>
</gene>
<dbReference type="PANTHER" id="PTHR21666">
    <property type="entry name" value="PEPTIDASE-RELATED"/>
    <property type="match status" value="1"/>
</dbReference>
<dbReference type="InterPro" id="IPR016047">
    <property type="entry name" value="M23ase_b-sheet_dom"/>
</dbReference>
<protein>
    <submittedName>
        <fullName evidence="3">Murein DD-endopeptidase MepM/ murein hydrolase activator NlpD</fullName>
    </submittedName>
</protein>
<keyword evidence="1" id="KW-1133">Transmembrane helix</keyword>
<dbReference type="GO" id="GO:0016787">
    <property type="term" value="F:hydrolase activity"/>
    <property type="evidence" value="ECO:0007669"/>
    <property type="project" value="UniProtKB-KW"/>
</dbReference>
<reference evidence="3 4" key="1">
    <citation type="submission" date="2023-07" db="EMBL/GenBank/DDBJ databases">
        <title>Genomic Encyclopedia of Type Strains, Phase IV (KMG-IV): sequencing the most valuable type-strain genomes for metagenomic binning, comparative biology and taxonomic classification.</title>
        <authorList>
            <person name="Goeker M."/>
        </authorList>
    </citation>
    <scope>NUCLEOTIDE SEQUENCE [LARGE SCALE GENOMIC DNA]</scope>
    <source>
        <strain evidence="3 4">DSM 16784</strain>
    </source>
</reference>
<evidence type="ECO:0000313" key="4">
    <source>
        <dbReference type="Proteomes" id="UP001230220"/>
    </source>
</evidence>
<evidence type="ECO:0000259" key="2">
    <source>
        <dbReference type="Pfam" id="PF01551"/>
    </source>
</evidence>
<comment type="caution">
    <text evidence="3">The sequence shown here is derived from an EMBL/GenBank/DDBJ whole genome shotgun (WGS) entry which is preliminary data.</text>
</comment>
<keyword evidence="4" id="KW-1185">Reference proteome</keyword>
<proteinExistence type="predicted"/>
<name>A0ABU0E6J8_9FIRM</name>
<dbReference type="EMBL" id="JAUSUR010000007">
    <property type="protein sequence ID" value="MDQ0362534.1"/>
    <property type="molecule type" value="Genomic_DNA"/>
</dbReference>
<accession>A0ABU0E6J8</accession>
<dbReference type="CDD" id="cd12797">
    <property type="entry name" value="M23_peptidase"/>
    <property type="match status" value="2"/>
</dbReference>
<evidence type="ECO:0000313" key="3">
    <source>
        <dbReference type="EMBL" id="MDQ0362534.1"/>
    </source>
</evidence>
<feature type="transmembrane region" description="Helical" evidence="1">
    <location>
        <begin position="31"/>
        <end position="51"/>
    </location>
</feature>
<dbReference type="InterPro" id="IPR011055">
    <property type="entry name" value="Dup_hybrid_motif"/>
</dbReference>
<dbReference type="SUPFAM" id="SSF51261">
    <property type="entry name" value="Duplicated hybrid motif"/>
    <property type="match status" value="2"/>
</dbReference>
<dbReference type="PANTHER" id="PTHR21666:SF270">
    <property type="entry name" value="MUREIN HYDROLASE ACTIVATOR ENVC"/>
    <property type="match status" value="1"/>
</dbReference>
<feature type="domain" description="M23ase beta-sheet core" evidence="2">
    <location>
        <begin position="349"/>
        <end position="459"/>
    </location>
</feature>
<dbReference type="Pfam" id="PF01551">
    <property type="entry name" value="Peptidase_M23"/>
    <property type="match status" value="1"/>
</dbReference>
<dbReference type="InterPro" id="IPR050570">
    <property type="entry name" value="Cell_wall_metabolism_enzyme"/>
</dbReference>
<evidence type="ECO:0000256" key="1">
    <source>
        <dbReference type="SAM" id="Phobius"/>
    </source>
</evidence>
<dbReference type="Gene3D" id="2.70.70.10">
    <property type="entry name" value="Glucose Permease (Domain IIA)"/>
    <property type="match status" value="2"/>
</dbReference>
<keyword evidence="1" id="KW-0812">Transmembrane</keyword>
<dbReference type="Proteomes" id="UP001230220">
    <property type="component" value="Unassembled WGS sequence"/>
</dbReference>
<sequence>MAWQKYAAEAAAKVASEVLGGKKKNGGGGTAAIAIIAIAIALPVIVIVALFTGGNGGDVDIYETAFNKVGCDNEYYYVMEDIRFFDSYTRPDGDEPDDTDKLADRLKTDYLVVKESAKSDIPGEDWYKGKICLLKTDDDIYETLVSKYNVDEELKEEIYETIKQIRNGRQNFQMPASDADVIAIYGDVTGLEGVVLDSKSGTEVLAIADGEVVEIETKDSTYTSATKECEKEKGCSVSAVDKTEGLTVLIKHEVQKGINKQGDYDTKIMYSYFTNLKGVSLSVGDKVEQGKPIGTNNKDTIYFEIWNSNKKVVDPNEYMYIVSSTSLLPMEWPFEITSEMGPREPPYGEHYGLDMSKAENAKIMSIGNGKVVDAGNSCDGFGGPVWCPPKDGNIMAGGGNYAVIKTQVDGKTYYIQYDHMAKTLVKTGDKVVAGQTIGFQGNSGNSYGSHLHLEIHTDGINTASSADVVNPRDIIAFPAEEEQVVPEAPTME</sequence>